<protein>
    <submittedName>
        <fullName evidence="5">CDP-alcohol phosphatidyltransferase</fullName>
    </submittedName>
</protein>
<dbReference type="EMBL" id="FQYL01000013">
    <property type="protein sequence ID" value="SHJ16368.1"/>
    <property type="molecule type" value="Genomic_DNA"/>
</dbReference>
<comment type="caution">
    <text evidence="5">The sequence shown here is derived from an EMBL/GenBank/DDBJ whole genome shotgun (WGS) entry which is preliminary data.</text>
</comment>
<keyword evidence="1 2" id="KW-0808">Transferase</keyword>
<evidence type="ECO:0000256" key="1">
    <source>
        <dbReference type="ARBA" id="ARBA00022679"/>
    </source>
</evidence>
<evidence type="ECO:0000313" key="6">
    <source>
        <dbReference type="Proteomes" id="UP000184390"/>
    </source>
</evidence>
<gene>
    <name evidence="5" type="ORF">SAMN05216246_11326</name>
</gene>
<name>A0ABY1IH13_9ACTO</name>
<evidence type="ECO:0000256" key="3">
    <source>
        <dbReference type="SAM" id="MobiDB-lite"/>
    </source>
</evidence>
<sequence>MKPSKPVSPGPSGGPAPADGARPGIAESIRALSAAQKAKAGAPLYSRLVNRPLGRVLAAVAHRLGATPDQVTVLSAACTMTGIVLIAALPLTVGAALATAGLLVLGYALDSADGQLARLRRGGSKAGEWLDHVADAIKLSSLHLAIAISLFRFADVVGSRPALLLLPLAYSAVQNIHFFTYILTYQLRYNGGTPLAKDEGRAGMLKSILSAPTDYGLLCIVLALRWAPTPFLAIYAVMLLGSAGYLILALPKWYRDMRAL</sequence>
<organism evidence="5 6">
    <name type="scientific">Actinomyces denticolens</name>
    <dbReference type="NCBI Taxonomy" id="52767"/>
    <lineage>
        <taxon>Bacteria</taxon>
        <taxon>Bacillati</taxon>
        <taxon>Actinomycetota</taxon>
        <taxon>Actinomycetes</taxon>
        <taxon>Actinomycetales</taxon>
        <taxon>Actinomycetaceae</taxon>
        <taxon>Actinomyces</taxon>
    </lineage>
</organism>
<dbReference type="InterPro" id="IPR000462">
    <property type="entry name" value="CDP-OH_P_trans"/>
</dbReference>
<feature type="transmembrane region" description="Helical" evidence="4">
    <location>
        <begin position="83"/>
        <end position="109"/>
    </location>
</feature>
<dbReference type="Pfam" id="PF01066">
    <property type="entry name" value="CDP-OH_P_transf"/>
    <property type="match status" value="1"/>
</dbReference>
<evidence type="ECO:0000256" key="4">
    <source>
        <dbReference type="SAM" id="Phobius"/>
    </source>
</evidence>
<feature type="transmembrane region" description="Helical" evidence="4">
    <location>
        <begin position="163"/>
        <end position="183"/>
    </location>
</feature>
<feature type="transmembrane region" description="Helical" evidence="4">
    <location>
        <begin position="232"/>
        <end position="250"/>
    </location>
</feature>
<dbReference type="Gene3D" id="1.20.120.1760">
    <property type="match status" value="1"/>
</dbReference>
<reference evidence="5 6" key="1">
    <citation type="submission" date="2016-11" db="EMBL/GenBank/DDBJ databases">
        <authorList>
            <person name="Varghese N."/>
            <person name="Submissions S."/>
        </authorList>
    </citation>
    <scope>NUCLEOTIDE SEQUENCE [LARGE SCALE GENOMIC DNA]</scope>
    <source>
        <strain evidence="5 6">PA</strain>
    </source>
</reference>
<dbReference type="InterPro" id="IPR048254">
    <property type="entry name" value="CDP_ALCOHOL_P_TRANSF_CS"/>
</dbReference>
<feature type="transmembrane region" description="Helical" evidence="4">
    <location>
        <begin position="204"/>
        <end position="226"/>
    </location>
</feature>
<keyword evidence="4" id="KW-0472">Membrane</keyword>
<dbReference type="InterPro" id="IPR043130">
    <property type="entry name" value="CDP-OH_PTrfase_TM_dom"/>
</dbReference>
<keyword evidence="4" id="KW-1133">Transmembrane helix</keyword>
<accession>A0ABY1IH13</accession>
<feature type="compositionally biased region" description="Pro residues" evidence="3">
    <location>
        <begin position="1"/>
        <end position="14"/>
    </location>
</feature>
<feature type="region of interest" description="Disordered" evidence="3">
    <location>
        <begin position="1"/>
        <end position="22"/>
    </location>
</feature>
<dbReference type="PROSITE" id="PS00379">
    <property type="entry name" value="CDP_ALCOHOL_P_TRANSF"/>
    <property type="match status" value="1"/>
</dbReference>
<keyword evidence="4" id="KW-0812">Transmembrane</keyword>
<keyword evidence="6" id="KW-1185">Reference proteome</keyword>
<dbReference type="RefSeq" id="WP_073453993.1">
    <property type="nucleotide sequence ID" value="NZ_FQYL01000013.1"/>
</dbReference>
<evidence type="ECO:0000313" key="5">
    <source>
        <dbReference type="EMBL" id="SHJ16368.1"/>
    </source>
</evidence>
<comment type="similarity">
    <text evidence="2">Belongs to the CDP-alcohol phosphatidyltransferase class-I family.</text>
</comment>
<evidence type="ECO:0000256" key="2">
    <source>
        <dbReference type="RuleBase" id="RU003750"/>
    </source>
</evidence>
<dbReference type="Proteomes" id="UP000184390">
    <property type="component" value="Unassembled WGS sequence"/>
</dbReference>
<proteinExistence type="inferred from homology"/>